<protein>
    <submittedName>
        <fullName evidence="3">DUF499 domain-containing protein</fullName>
    </submittedName>
</protein>
<feature type="domain" description="Swt1-like HEPN" evidence="2">
    <location>
        <begin position="12"/>
        <end position="127"/>
    </location>
</feature>
<dbReference type="InterPro" id="IPR041650">
    <property type="entry name" value="HEPN_Swt1"/>
</dbReference>
<dbReference type="Proteomes" id="UP001597479">
    <property type="component" value="Unassembled WGS sequence"/>
</dbReference>
<dbReference type="Pfam" id="PF18731">
    <property type="entry name" value="HEPN_Swt1"/>
    <property type="match status" value="1"/>
</dbReference>
<sequence length="1140" mass="125236">MAKSNIEAVRTALEALTGVLDPYIDQITAKHVPDGENWTALLAAKDAQKGITGKPYSRTDPQDQFRIITEPIGSLGYVFNEHLSRGEQNFVSELRTVRDAVAHFKPFSPDDAVRALDTIERVMRAIGAAREGDTVRTARLDILRGSFEQQTRKAVRTAAALPGTPDAELPSWRDVLKPHPDVAKGQYNNAEFAADLYSVAVRKNAAKEYQDPVEFFRRTYMTDGLKELLRRSAARISGEGSANPVINLQTTFGGGKTHSMLAVWHLFSGRPLHELPQNVQDAFDGAQGSVVGAQVRKAALVGNEIAPAEPETKPDGTVVRTLWGELAWQLGGAQGYAMVAESDKQGTSPGNKLRDLFEKFGPAVVMIDEWVSYARQLPDGYDKDDPRAREVGGGLFETQFTFAQSLTLAAEAVPGTLLLVSVPASERKQDGEASSEGGEATAASDLEVGGQRGRDALNRLDNVIRRVAYQWSPATRDESYEIVRRRLFTEPDAKANATIATAARRFTDYYRHHPKEFPAAVGDSEYESRIRAAYPIHPELLDRLYSDWSTLEKFQRTRGVLRLMSHVIHQLYERQDPSPLIMPGSIPLDAQPVRSEIVQYVGNAWDAILQSEIDGDNAVAKLVDDERPALGDRSLALRTARTIFVEAAPTLDAALKGKDRKRITLGVAMPGDVLGNIGSALDGLQEKSSHYYAEDGRYWYDTQPSLNRLAAERAAQLSTEAVHGEVATRLRQAFKGSTDVIAEVLHPESSADVDEAEHLRLLVVPPGYVHNGKDKESAASRWVGEVLRQRGKAPRSNVNTVVAVAADEKQWGSLESAVRSYLAWSSIFRETARLDLTQSAAAQAQSMLETQNRTVDDRLAHTWIWGLHAVQDDPQAPFVVGQVRADGQEKNLTKRIGARLANADYAHSYLANRVVRLDIEEFLRARWTRGFIGFTELWTYFCRYPYLHRLRDKSVLVRALDEALLDTGFMDTGFALATGFDSASGDFLGLAVPLDDTEFGPFDDKTLIVRPDLAVKQREREQQTVSEPTPDPSSGPMPGPSVTPTLARGPGPVPALPRKVVSNASFSLRHVVDPTGDMPGDLQTIAAEILEVLRNAGPDVLDITLTVEAQKADGFNENTVRAVKQNAGDLGVTDSGFKDL</sequence>
<proteinExistence type="predicted"/>
<evidence type="ECO:0000256" key="1">
    <source>
        <dbReference type="SAM" id="MobiDB-lite"/>
    </source>
</evidence>
<feature type="compositionally biased region" description="Low complexity" evidence="1">
    <location>
        <begin position="432"/>
        <end position="444"/>
    </location>
</feature>
<gene>
    <name evidence="3" type="ORF">ACFS27_05085</name>
</gene>
<feature type="region of interest" description="Disordered" evidence="1">
    <location>
        <begin position="1017"/>
        <end position="1054"/>
    </location>
</feature>
<evidence type="ECO:0000313" key="3">
    <source>
        <dbReference type="EMBL" id="MFD2792920.1"/>
    </source>
</evidence>
<dbReference type="EMBL" id="JBHUOG010000001">
    <property type="protein sequence ID" value="MFD2792920.1"/>
    <property type="molecule type" value="Genomic_DNA"/>
</dbReference>
<feature type="region of interest" description="Disordered" evidence="1">
    <location>
        <begin position="425"/>
        <end position="449"/>
    </location>
</feature>
<evidence type="ECO:0000259" key="2">
    <source>
        <dbReference type="Pfam" id="PF18731"/>
    </source>
</evidence>
<dbReference type="RefSeq" id="WP_377180759.1">
    <property type="nucleotide sequence ID" value="NZ_JBHUOG010000001.1"/>
</dbReference>
<feature type="compositionally biased region" description="Pro residues" evidence="1">
    <location>
        <begin position="1029"/>
        <end position="1041"/>
    </location>
</feature>
<evidence type="ECO:0000313" key="4">
    <source>
        <dbReference type="Proteomes" id="UP001597479"/>
    </source>
</evidence>
<comment type="caution">
    <text evidence="3">The sequence shown here is derived from an EMBL/GenBank/DDBJ whole genome shotgun (WGS) entry which is preliminary data.</text>
</comment>
<dbReference type="InterPro" id="IPR007555">
    <property type="entry name" value="DUF499"/>
</dbReference>
<name>A0ABW5VRA6_9MICO</name>
<dbReference type="Pfam" id="PF04465">
    <property type="entry name" value="DUF499"/>
    <property type="match status" value="1"/>
</dbReference>
<organism evidence="3 4">
    <name type="scientific">Promicromonospora vindobonensis</name>
    <dbReference type="NCBI Taxonomy" id="195748"/>
    <lineage>
        <taxon>Bacteria</taxon>
        <taxon>Bacillati</taxon>
        <taxon>Actinomycetota</taxon>
        <taxon>Actinomycetes</taxon>
        <taxon>Micrococcales</taxon>
        <taxon>Promicromonosporaceae</taxon>
        <taxon>Promicromonospora</taxon>
    </lineage>
</organism>
<accession>A0ABW5VRA6</accession>
<reference evidence="4" key="1">
    <citation type="journal article" date="2019" name="Int. J. Syst. Evol. Microbiol.">
        <title>The Global Catalogue of Microorganisms (GCM) 10K type strain sequencing project: providing services to taxonomists for standard genome sequencing and annotation.</title>
        <authorList>
            <consortium name="The Broad Institute Genomics Platform"/>
            <consortium name="The Broad Institute Genome Sequencing Center for Infectious Disease"/>
            <person name="Wu L."/>
            <person name="Ma J."/>
        </authorList>
    </citation>
    <scope>NUCLEOTIDE SEQUENCE [LARGE SCALE GENOMIC DNA]</scope>
    <source>
        <strain evidence="4">CCM 7044</strain>
    </source>
</reference>
<keyword evidence="4" id="KW-1185">Reference proteome</keyword>